<evidence type="ECO:0000313" key="2">
    <source>
        <dbReference type="EMBL" id="ADI15984.1"/>
    </source>
</evidence>
<dbReference type="RefSeq" id="WP_013179343.1">
    <property type="nucleotide sequence ID" value="NC_014221.1"/>
</dbReference>
<keyword evidence="3" id="KW-1185">Reference proteome</keyword>
<reference evidence="2 3" key="2">
    <citation type="journal article" date="2011" name="Stand. Genomic Sci.">
        <title>Complete genome sequence of Truepera radiovictrix type strain (RQ-24).</title>
        <authorList>
            <person name="Ivanova N."/>
            <person name="Rohde C."/>
            <person name="Munk C."/>
            <person name="Nolan M."/>
            <person name="Lucas S."/>
            <person name="Del Rio T.G."/>
            <person name="Tice H."/>
            <person name="Deshpande S."/>
            <person name="Cheng J.F."/>
            <person name="Tapia R."/>
            <person name="Han C."/>
            <person name="Goodwin L."/>
            <person name="Pitluck S."/>
            <person name="Liolios K."/>
            <person name="Mavromatis K."/>
            <person name="Mikhailova N."/>
            <person name="Pati A."/>
            <person name="Chen A."/>
            <person name="Palaniappan K."/>
            <person name="Land M."/>
            <person name="Hauser L."/>
            <person name="Chang Y.J."/>
            <person name="Jeffries C.D."/>
            <person name="Brambilla E."/>
            <person name="Rohde M."/>
            <person name="Goker M."/>
            <person name="Tindall B.J."/>
            <person name="Woyke T."/>
            <person name="Bristow J."/>
            <person name="Eisen J.A."/>
            <person name="Markowitz V."/>
            <person name="Hugenholtz P."/>
            <person name="Kyrpides N.C."/>
            <person name="Klenk H.P."/>
            <person name="Lapidus A."/>
        </authorList>
    </citation>
    <scope>NUCLEOTIDE SEQUENCE [LARGE SCALE GENOMIC DNA]</scope>
    <source>
        <strain evidence="3">DSM 17093 / CIP 108686 / LMG 22925 / RQ-24</strain>
    </source>
</reference>
<evidence type="ECO:0000313" key="3">
    <source>
        <dbReference type="Proteomes" id="UP000000379"/>
    </source>
</evidence>
<name>D7CVS3_TRURR</name>
<dbReference type="EMBL" id="CP002049">
    <property type="protein sequence ID" value="ADI15984.1"/>
    <property type="molecule type" value="Genomic_DNA"/>
</dbReference>
<reference evidence="3" key="1">
    <citation type="submission" date="2010-05" db="EMBL/GenBank/DDBJ databases">
        <title>The complete genome of Truepera radiovictris DSM 17093.</title>
        <authorList>
            <consortium name="US DOE Joint Genome Institute (JGI-PGF)"/>
            <person name="Lucas S."/>
            <person name="Copeland A."/>
            <person name="Lapidus A."/>
            <person name="Glavina del Rio T."/>
            <person name="Dalin E."/>
            <person name="Tice H."/>
            <person name="Bruce D."/>
            <person name="Goodwin L."/>
            <person name="Pitluck S."/>
            <person name="Kyrpides N."/>
            <person name="Mavromatis K."/>
            <person name="Ovchinnikova G."/>
            <person name="Munk A.C."/>
            <person name="Detter J.C."/>
            <person name="Han C."/>
            <person name="Tapia R."/>
            <person name="Land M."/>
            <person name="Hauser L."/>
            <person name="Markowitz V."/>
            <person name="Cheng J.-F."/>
            <person name="Hugenholtz P."/>
            <person name="Woyke T."/>
            <person name="Wu D."/>
            <person name="Tindall B."/>
            <person name="Pomrenke H.G."/>
            <person name="Brambilla E."/>
            <person name="Klenk H.-P."/>
            <person name="Eisen J.A."/>
        </authorList>
    </citation>
    <scope>NUCLEOTIDE SEQUENCE [LARGE SCALE GENOMIC DNA]</scope>
    <source>
        <strain evidence="3">DSM 17093 / CIP 108686 / LMG 22925 / RQ-24</strain>
    </source>
</reference>
<evidence type="ECO:0008006" key="4">
    <source>
        <dbReference type="Google" id="ProtNLM"/>
    </source>
</evidence>
<proteinExistence type="predicted"/>
<dbReference type="KEGG" id="tra:Trad_2886"/>
<organism evidence="2 3">
    <name type="scientific">Truepera radiovictrix (strain DSM 17093 / CIP 108686 / LMG 22925 / RQ-24)</name>
    <dbReference type="NCBI Taxonomy" id="649638"/>
    <lineage>
        <taxon>Bacteria</taxon>
        <taxon>Thermotogati</taxon>
        <taxon>Deinococcota</taxon>
        <taxon>Deinococci</taxon>
        <taxon>Trueperales</taxon>
        <taxon>Trueperaceae</taxon>
        <taxon>Truepera</taxon>
    </lineage>
</organism>
<dbReference type="SUPFAM" id="SSF52374">
    <property type="entry name" value="Nucleotidylyl transferase"/>
    <property type="match status" value="1"/>
</dbReference>
<accession>D7CVS3</accession>
<gene>
    <name evidence="2" type="ordered locus">Trad_2886</name>
</gene>
<dbReference type="STRING" id="649638.Trad_2886"/>
<feature type="region of interest" description="Disordered" evidence="1">
    <location>
        <begin position="472"/>
        <end position="496"/>
    </location>
</feature>
<dbReference type="Proteomes" id="UP000000379">
    <property type="component" value="Chromosome"/>
</dbReference>
<evidence type="ECO:0000256" key="1">
    <source>
        <dbReference type="SAM" id="MobiDB-lite"/>
    </source>
</evidence>
<sequence>MIGSLDRKKVGTQQKALEINLDSRKYGTFAEIGAGQEVVRWFFQAGAAAGTIAKSISAYDMVVSDAIYGRAPRYVSRERLQTMLDYEYDLLLERLSEKRGAETDFFAFANTVTARSYRGNDECHGWMGVKYQATPGSEPSQIVIHVRMLDKENPAQQEALGILGVNLLHGALFHYEVPDDLLSSLLDNLSTERIEVDMVKFSGPAFQGLDHRLASLKLVQLGLSDAAMFSAAGEVLQPAEVLYKKPVLVERGSFRPVTYVNLDMLACAREQFALPLAQAGEGEPVALMELTMRNLMAGGGGEIDYADFLARADVLAATGATVLISNYFEYYRLASYLRRYTKKPIAMTMGVPSLRELFDESFYEGLEGGILEAFGRLFRNDLRLYIYPLKDPQTGGLVTVEKLKVAPHLQNLYAHLVGNGHITSIDFYDKNVLHIFSRDVLAKLQRGDPAWERMVPPEVAEMIKARGLFGYSATKPRPTAQPDAPPDARAVPTGDA</sequence>
<dbReference type="HOGENOM" id="CLU_586308_0_0_0"/>
<dbReference type="AlphaFoldDB" id="D7CVS3"/>
<dbReference type="eggNOG" id="COG1057">
    <property type="taxonomic scope" value="Bacteria"/>
</dbReference>
<protein>
    <recommendedName>
        <fullName evidence="4">Nicotinate-nucleotide adenylyltransferase</fullName>
    </recommendedName>
</protein>